<reference evidence="3 4" key="1">
    <citation type="submission" date="2018-01" db="EMBL/GenBank/DDBJ databases">
        <title>Arthrobacter sp. nov., from glaciers in China.</title>
        <authorList>
            <person name="Liu Q."/>
            <person name="Xin Y.-H."/>
        </authorList>
    </citation>
    <scope>NUCLEOTIDE SEQUENCE [LARGE SCALE GENOMIC DNA]</scope>
    <source>
        <strain evidence="3 4">HLT2-12-2</strain>
    </source>
</reference>
<dbReference type="InterPro" id="IPR013974">
    <property type="entry name" value="SAF"/>
</dbReference>
<dbReference type="CDD" id="cd11614">
    <property type="entry name" value="SAF_CpaB_FlgA_like"/>
    <property type="match status" value="1"/>
</dbReference>
<feature type="signal peptide" evidence="1">
    <location>
        <begin position="1"/>
        <end position="28"/>
    </location>
</feature>
<evidence type="ECO:0000259" key="2">
    <source>
        <dbReference type="SMART" id="SM00858"/>
    </source>
</evidence>
<sequence length="247" mass="25769">MKTRLLGGVVALVLAIVGAILLSSYVQAADNRAQAGMEPVEVLVVQQPITAGTTVDELKSMVKMQSFPKTAITDGAVTQLDDFKGRVAAVDLVPGEQLLAARLVDPKSLAAPNSVDVPKGLAEISLVLPLDRVLGGDLQAGDTVGVFISYNDGVAPGTKEVPATKLQFHKVLVTKVGTGDGDVDTTDSQENQSAKSSSSVLVTLAQSGTDATKTVHGIEFGHVYLSKENADTDTAPVDTLHKDQVLR</sequence>
<comment type="caution">
    <text evidence="3">The sequence shown here is derived from an EMBL/GenBank/DDBJ whole genome shotgun (WGS) entry which is preliminary data.</text>
</comment>
<dbReference type="SMART" id="SM00858">
    <property type="entry name" value="SAF"/>
    <property type="match status" value="1"/>
</dbReference>
<feature type="chain" id="PRO_5015416564" evidence="1">
    <location>
        <begin position="29"/>
        <end position="247"/>
    </location>
</feature>
<evidence type="ECO:0000256" key="1">
    <source>
        <dbReference type="SAM" id="SignalP"/>
    </source>
</evidence>
<dbReference type="AlphaFoldDB" id="A0A2S4A068"/>
<protein>
    <submittedName>
        <fullName evidence="3">Pilus assembly protein CpaB</fullName>
    </submittedName>
</protein>
<dbReference type="RefSeq" id="WP_103464260.1">
    <property type="nucleotide sequence ID" value="NZ_PPXC01000002.1"/>
</dbReference>
<accession>A0A2S4A068</accession>
<organism evidence="3 4">
    <name type="scientific">Arthrobacter glacialis</name>
    <dbReference type="NCBI Taxonomy" id="1664"/>
    <lineage>
        <taxon>Bacteria</taxon>
        <taxon>Bacillati</taxon>
        <taxon>Actinomycetota</taxon>
        <taxon>Actinomycetes</taxon>
        <taxon>Micrococcales</taxon>
        <taxon>Micrococcaceae</taxon>
        <taxon>Arthrobacter</taxon>
    </lineage>
</organism>
<name>A0A2S4A068_ARTGL</name>
<keyword evidence="1" id="KW-0732">Signal</keyword>
<evidence type="ECO:0000313" key="3">
    <source>
        <dbReference type="EMBL" id="POH74853.1"/>
    </source>
</evidence>
<feature type="domain" description="SAF" evidence="2">
    <location>
        <begin position="40"/>
        <end position="104"/>
    </location>
</feature>
<keyword evidence="4" id="KW-1185">Reference proteome</keyword>
<dbReference type="EMBL" id="PPXC01000002">
    <property type="protein sequence ID" value="POH74853.1"/>
    <property type="molecule type" value="Genomic_DNA"/>
</dbReference>
<proteinExistence type="predicted"/>
<gene>
    <name evidence="3" type="ORF">CVS27_03010</name>
</gene>
<dbReference type="Pfam" id="PF08666">
    <property type="entry name" value="SAF"/>
    <property type="match status" value="1"/>
</dbReference>
<evidence type="ECO:0000313" key="4">
    <source>
        <dbReference type="Proteomes" id="UP000237061"/>
    </source>
</evidence>
<dbReference type="Proteomes" id="UP000237061">
    <property type="component" value="Unassembled WGS sequence"/>
</dbReference>